<dbReference type="Proteomes" id="UP000199410">
    <property type="component" value="Unassembled WGS sequence"/>
</dbReference>
<accession>A0A1H9GPU4</accession>
<name>A0A1H9GPU4_9BACI</name>
<dbReference type="InterPro" id="IPR010024">
    <property type="entry name" value="CHP16711"/>
</dbReference>
<evidence type="ECO:0000313" key="2">
    <source>
        <dbReference type="EMBL" id="SEQ52060.1"/>
    </source>
</evidence>
<evidence type="ECO:0000259" key="1">
    <source>
        <dbReference type="Pfam" id="PF09643"/>
    </source>
</evidence>
<dbReference type="RefSeq" id="WP_089985756.1">
    <property type="nucleotide sequence ID" value="NZ_FMVP01000004.1"/>
</dbReference>
<protein>
    <submittedName>
        <fullName evidence="2">Phage uncharacterized protein TIGR01671</fullName>
    </submittedName>
</protein>
<dbReference type="InterPro" id="IPR019096">
    <property type="entry name" value="YopX_protein"/>
</dbReference>
<dbReference type="Pfam" id="PF09643">
    <property type="entry name" value="YopX"/>
    <property type="match status" value="1"/>
</dbReference>
<dbReference type="InterPro" id="IPR023385">
    <property type="entry name" value="YopX-like_C"/>
</dbReference>
<dbReference type="SUPFAM" id="SSF159006">
    <property type="entry name" value="YopX-like"/>
    <property type="match status" value="1"/>
</dbReference>
<sequence>MREIKFRAWDKKRKELFRVHDLNFNRHDGTPTTIMGYTPDSGNCWNVFGGHFMKYANEQRYVLMQFTGVTDKNGREIYEGDLYKYTNSHDLYNPESGHTTLEVDHVKAVIFENGAFYHGRHLLSEVIEYDDSFTYVGNIYENPELLGDSQ</sequence>
<feature type="domain" description="YopX protein" evidence="1">
    <location>
        <begin position="5"/>
        <end position="146"/>
    </location>
</feature>
<dbReference type="AlphaFoldDB" id="A0A1H9GPU4"/>
<proteinExistence type="predicted"/>
<evidence type="ECO:0000313" key="3">
    <source>
        <dbReference type="Proteomes" id="UP000199410"/>
    </source>
</evidence>
<dbReference type="NCBIfam" id="TIGR01671">
    <property type="entry name" value="phage_TIGR01671"/>
    <property type="match status" value="1"/>
</dbReference>
<gene>
    <name evidence="2" type="ORF">SAMN02787113_01888</name>
</gene>
<dbReference type="EMBL" id="FOEL01000005">
    <property type="protein sequence ID" value="SEQ52060.1"/>
    <property type="molecule type" value="Genomic_DNA"/>
</dbReference>
<comment type="caution">
    <text evidence="2">The sequence shown here is derived from an EMBL/GenBank/DDBJ whole genome shotgun (WGS) entry which is preliminary data.</text>
</comment>
<reference evidence="2 3" key="1">
    <citation type="submission" date="2016-10" db="EMBL/GenBank/DDBJ databases">
        <authorList>
            <person name="Varghese N."/>
            <person name="Submissions S."/>
        </authorList>
    </citation>
    <scope>NUCLEOTIDE SEQUENCE [LARGE SCALE GENOMIC DNA]</scope>
    <source>
        <strain evidence="2 3">TC-13</strain>
    </source>
</reference>
<dbReference type="Gene3D" id="2.30.30.290">
    <property type="entry name" value="YopX-like domains"/>
    <property type="match status" value="1"/>
</dbReference>
<organism evidence="2 3">
    <name type="scientific">Lysinibacillus fusiformis</name>
    <dbReference type="NCBI Taxonomy" id="28031"/>
    <lineage>
        <taxon>Bacteria</taxon>
        <taxon>Bacillati</taxon>
        <taxon>Bacillota</taxon>
        <taxon>Bacilli</taxon>
        <taxon>Bacillales</taxon>
        <taxon>Bacillaceae</taxon>
        <taxon>Lysinibacillus</taxon>
    </lineage>
</organism>